<dbReference type="Pfam" id="PF12728">
    <property type="entry name" value="HTH_17"/>
    <property type="match status" value="1"/>
</dbReference>
<proteinExistence type="predicted"/>
<dbReference type="AlphaFoldDB" id="A0A6P0GKB9"/>
<dbReference type="RefSeq" id="WP_163477824.1">
    <property type="nucleotide sequence ID" value="NZ_JAAGWE010000030.1"/>
</dbReference>
<accession>A0A6P0GKB9</accession>
<sequence length="76" mass="8440">MATQTSGSITAEPLLTTREVAGYLGVPVATVYAWNSRGLGPKRFRVGKYVRYRRTDVDAWLDQQAAKPVTAPWVRS</sequence>
<dbReference type="InterPro" id="IPR036388">
    <property type="entry name" value="WH-like_DNA-bd_sf"/>
</dbReference>
<protein>
    <submittedName>
        <fullName evidence="2">Helix-turn-helix domain-containing protein</fullName>
    </submittedName>
</protein>
<dbReference type="NCBIfam" id="TIGR01764">
    <property type="entry name" value="excise"/>
    <property type="match status" value="1"/>
</dbReference>
<gene>
    <name evidence="2" type="ORF">GCU54_17255</name>
</gene>
<name>A0A6P0GKB9_9ACTN</name>
<dbReference type="SUPFAM" id="SSF46955">
    <property type="entry name" value="Putative DNA-binding domain"/>
    <property type="match status" value="1"/>
</dbReference>
<organism evidence="2 3">
    <name type="scientific">Geodermatophilus normandii</name>
    <dbReference type="NCBI Taxonomy" id="1137989"/>
    <lineage>
        <taxon>Bacteria</taxon>
        <taxon>Bacillati</taxon>
        <taxon>Actinomycetota</taxon>
        <taxon>Actinomycetes</taxon>
        <taxon>Geodermatophilales</taxon>
        <taxon>Geodermatophilaceae</taxon>
        <taxon>Geodermatophilus</taxon>
    </lineage>
</organism>
<dbReference type="EMBL" id="JAAGWE010000030">
    <property type="protein sequence ID" value="NEM07744.1"/>
    <property type="molecule type" value="Genomic_DNA"/>
</dbReference>
<reference evidence="2 3" key="1">
    <citation type="submission" date="2019-12" db="EMBL/GenBank/DDBJ databases">
        <title>WGS of CPCC 203550 I12A-02606.</title>
        <authorList>
            <person name="Jiang Z."/>
        </authorList>
    </citation>
    <scope>NUCLEOTIDE SEQUENCE [LARGE SCALE GENOMIC DNA]</scope>
    <source>
        <strain evidence="2 3">I12A-02606</strain>
    </source>
</reference>
<dbReference type="InterPro" id="IPR009061">
    <property type="entry name" value="DNA-bd_dom_put_sf"/>
</dbReference>
<comment type="caution">
    <text evidence="2">The sequence shown here is derived from an EMBL/GenBank/DDBJ whole genome shotgun (WGS) entry which is preliminary data.</text>
</comment>
<dbReference type="InterPro" id="IPR041657">
    <property type="entry name" value="HTH_17"/>
</dbReference>
<evidence type="ECO:0000313" key="3">
    <source>
        <dbReference type="Proteomes" id="UP000471126"/>
    </source>
</evidence>
<dbReference type="GO" id="GO:0003677">
    <property type="term" value="F:DNA binding"/>
    <property type="evidence" value="ECO:0007669"/>
    <property type="project" value="InterPro"/>
</dbReference>
<evidence type="ECO:0000259" key="1">
    <source>
        <dbReference type="Pfam" id="PF12728"/>
    </source>
</evidence>
<dbReference type="InterPro" id="IPR010093">
    <property type="entry name" value="SinI_DNA-bd"/>
</dbReference>
<feature type="domain" description="Helix-turn-helix" evidence="1">
    <location>
        <begin position="14"/>
        <end position="64"/>
    </location>
</feature>
<dbReference type="Proteomes" id="UP000471126">
    <property type="component" value="Unassembled WGS sequence"/>
</dbReference>
<evidence type="ECO:0000313" key="2">
    <source>
        <dbReference type="EMBL" id="NEM07744.1"/>
    </source>
</evidence>
<dbReference type="Gene3D" id="1.10.10.10">
    <property type="entry name" value="Winged helix-like DNA-binding domain superfamily/Winged helix DNA-binding domain"/>
    <property type="match status" value="1"/>
</dbReference>